<accession>A0A9P8XZ92</accession>
<feature type="compositionally biased region" description="Basic and acidic residues" evidence="1">
    <location>
        <begin position="159"/>
        <end position="169"/>
    </location>
</feature>
<evidence type="ECO:0000313" key="3">
    <source>
        <dbReference type="EMBL" id="KAH7024795.1"/>
    </source>
</evidence>
<reference evidence="3" key="1">
    <citation type="journal article" date="2021" name="Nat. Commun.">
        <title>Genetic determinants of endophytism in the Arabidopsis root mycobiome.</title>
        <authorList>
            <person name="Mesny F."/>
            <person name="Miyauchi S."/>
            <person name="Thiergart T."/>
            <person name="Pickel B."/>
            <person name="Atanasova L."/>
            <person name="Karlsson M."/>
            <person name="Huettel B."/>
            <person name="Barry K.W."/>
            <person name="Haridas S."/>
            <person name="Chen C."/>
            <person name="Bauer D."/>
            <person name="Andreopoulos W."/>
            <person name="Pangilinan J."/>
            <person name="LaButti K."/>
            <person name="Riley R."/>
            <person name="Lipzen A."/>
            <person name="Clum A."/>
            <person name="Drula E."/>
            <person name="Henrissat B."/>
            <person name="Kohler A."/>
            <person name="Grigoriev I.V."/>
            <person name="Martin F.M."/>
            <person name="Hacquard S."/>
        </authorList>
    </citation>
    <scope>NUCLEOTIDE SEQUENCE</scope>
    <source>
        <strain evidence="3">MPI-CAGE-CH-0230</strain>
    </source>
</reference>
<protein>
    <submittedName>
        <fullName evidence="3">Uncharacterized protein</fullName>
    </submittedName>
</protein>
<comment type="caution">
    <text evidence="3">The sequence shown here is derived from an EMBL/GenBank/DDBJ whole genome shotgun (WGS) entry which is preliminary data.</text>
</comment>
<evidence type="ECO:0000256" key="2">
    <source>
        <dbReference type="SAM" id="SignalP"/>
    </source>
</evidence>
<dbReference type="EMBL" id="JAGTJQ010000009">
    <property type="protein sequence ID" value="KAH7024795.1"/>
    <property type="molecule type" value="Genomic_DNA"/>
</dbReference>
<keyword evidence="4" id="KW-1185">Reference proteome</keyword>
<gene>
    <name evidence="3" type="ORF">B0I36DRAFT_164443</name>
</gene>
<dbReference type="OrthoDB" id="3210850at2759"/>
<feature type="chain" id="PRO_5040304268" evidence="2">
    <location>
        <begin position="18"/>
        <end position="169"/>
    </location>
</feature>
<evidence type="ECO:0000256" key="1">
    <source>
        <dbReference type="SAM" id="MobiDB-lite"/>
    </source>
</evidence>
<name>A0A9P8XZ92_9PEZI</name>
<feature type="signal peptide" evidence="2">
    <location>
        <begin position="1"/>
        <end position="17"/>
    </location>
</feature>
<keyword evidence="2" id="KW-0732">Signal</keyword>
<evidence type="ECO:0000313" key="4">
    <source>
        <dbReference type="Proteomes" id="UP000756346"/>
    </source>
</evidence>
<feature type="region of interest" description="Disordered" evidence="1">
    <location>
        <begin position="106"/>
        <end position="169"/>
    </location>
</feature>
<dbReference type="PANTHER" id="PTHR38848:SF3">
    <property type="entry name" value="G-PROTEIN COUPLED RECEPTORS FAMILY 3 PROFILE DOMAIN-CONTAINING PROTEIN"/>
    <property type="match status" value="1"/>
</dbReference>
<sequence>MLNLYLTIFFLSCLSRSFRLSSGSSGISWFRRSRPSETHERRLSAELRALTRRTVAGLVINLTGTAINLVSMIVLNGEAMWFCWITCKADIMVNVIVLFWMTSPRGERGSETATTKTTTMSRRNGSHDSSADNGTTITMVELTDMLAGPAEGKPSPIHTTRERRADDSP</sequence>
<organism evidence="3 4">
    <name type="scientific">Microdochium trichocladiopsis</name>
    <dbReference type="NCBI Taxonomy" id="1682393"/>
    <lineage>
        <taxon>Eukaryota</taxon>
        <taxon>Fungi</taxon>
        <taxon>Dikarya</taxon>
        <taxon>Ascomycota</taxon>
        <taxon>Pezizomycotina</taxon>
        <taxon>Sordariomycetes</taxon>
        <taxon>Xylariomycetidae</taxon>
        <taxon>Xylariales</taxon>
        <taxon>Microdochiaceae</taxon>
        <taxon>Microdochium</taxon>
    </lineage>
</organism>
<dbReference type="AlphaFoldDB" id="A0A9P8XZ92"/>
<dbReference type="PANTHER" id="PTHR38848">
    <property type="entry name" value="G-PROTEIN COUPLED RECEPTORS FAMILY 3 PROFILE DOMAIN-CONTAINING PROTEIN"/>
    <property type="match status" value="1"/>
</dbReference>
<dbReference type="GeneID" id="70178251"/>
<dbReference type="RefSeq" id="XP_046008343.1">
    <property type="nucleotide sequence ID" value="XM_046148705.1"/>
</dbReference>
<dbReference type="Proteomes" id="UP000756346">
    <property type="component" value="Unassembled WGS sequence"/>
</dbReference>
<proteinExistence type="predicted"/>